<dbReference type="Proteomes" id="UP000295733">
    <property type="component" value="Unassembled WGS sequence"/>
</dbReference>
<feature type="transmembrane region" description="Helical" evidence="7">
    <location>
        <begin position="361"/>
        <end position="383"/>
    </location>
</feature>
<keyword evidence="3" id="KW-1003">Cell membrane</keyword>
<feature type="transmembrane region" description="Helical" evidence="7">
    <location>
        <begin position="326"/>
        <end position="349"/>
    </location>
</feature>
<name>A0A4R2NZJ8_RHOAD</name>
<dbReference type="Gene3D" id="1.10.3720.10">
    <property type="entry name" value="MetI-like"/>
    <property type="match status" value="2"/>
</dbReference>
<feature type="transmembrane region" description="Helical" evidence="7">
    <location>
        <begin position="287"/>
        <end position="306"/>
    </location>
</feature>
<dbReference type="InterPro" id="IPR035906">
    <property type="entry name" value="MetI-like_sf"/>
</dbReference>
<evidence type="ECO:0000256" key="1">
    <source>
        <dbReference type="ARBA" id="ARBA00004651"/>
    </source>
</evidence>
<dbReference type="EMBL" id="SLXL01000001">
    <property type="protein sequence ID" value="TCP27749.1"/>
    <property type="molecule type" value="Genomic_DNA"/>
</dbReference>
<comment type="caution">
    <text evidence="9">The sequence shown here is derived from an EMBL/GenBank/DDBJ whole genome shotgun (WGS) entry which is preliminary data.</text>
</comment>
<feature type="transmembrane region" description="Helical" evidence="7">
    <location>
        <begin position="55"/>
        <end position="73"/>
    </location>
</feature>
<dbReference type="GO" id="GO:0005886">
    <property type="term" value="C:plasma membrane"/>
    <property type="evidence" value="ECO:0007669"/>
    <property type="project" value="UniProtKB-SubCell"/>
</dbReference>
<keyword evidence="4 7" id="KW-0812">Transmembrane</keyword>
<accession>A0A4R2NZJ8</accession>
<dbReference type="PANTHER" id="PTHR30183:SF9">
    <property type="entry name" value="THIAMINE TRANSPORT SYSTEM PERMEASE PROTEIN THIP"/>
    <property type="match status" value="1"/>
</dbReference>
<feature type="transmembrane region" description="Helical" evidence="7">
    <location>
        <begin position="85"/>
        <end position="110"/>
    </location>
</feature>
<protein>
    <submittedName>
        <fullName evidence="9">Thiamine transport system permease protein</fullName>
    </submittedName>
</protein>
<evidence type="ECO:0000313" key="9">
    <source>
        <dbReference type="EMBL" id="TCP27749.1"/>
    </source>
</evidence>
<feature type="transmembrane region" description="Helical" evidence="7">
    <location>
        <begin position="242"/>
        <end position="266"/>
    </location>
</feature>
<evidence type="ECO:0000256" key="7">
    <source>
        <dbReference type="SAM" id="Phobius"/>
    </source>
</evidence>
<feature type="transmembrane region" description="Helical" evidence="7">
    <location>
        <begin position="389"/>
        <end position="412"/>
    </location>
</feature>
<reference evidence="9 10" key="1">
    <citation type="submission" date="2019-03" db="EMBL/GenBank/DDBJ databases">
        <title>Genomic Encyclopedia of Type Strains, Phase IV (KMG-IV): sequencing the most valuable type-strain genomes for metagenomic binning, comparative biology and taxonomic classification.</title>
        <authorList>
            <person name="Goeker M."/>
        </authorList>
    </citation>
    <scope>NUCLEOTIDE SEQUENCE [LARGE SCALE GENOMIC DNA]</scope>
    <source>
        <strain evidence="9 10">DSM 2781</strain>
    </source>
</reference>
<feature type="domain" description="ABC transmembrane type-1" evidence="8">
    <location>
        <begin position="323"/>
        <end position="513"/>
    </location>
</feature>
<keyword evidence="10" id="KW-1185">Reference proteome</keyword>
<comment type="subcellular location">
    <subcellularLocation>
        <location evidence="1">Cell membrane</location>
        <topology evidence="1">Multi-pass membrane protein</topology>
    </subcellularLocation>
</comment>
<dbReference type="CDD" id="cd06261">
    <property type="entry name" value="TM_PBP2"/>
    <property type="match status" value="2"/>
</dbReference>
<dbReference type="PROSITE" id="PS50928">
    <property type="entry name" value="ABC_TM1"/>
    <property type="match status" value="2"/>
</dbReference>
<keyword evidence="5 7" id="KW-1133">Transmembrane helix</keyword>
<evidence type="ECO:0000256" key="5">
    <source>
        <dbReference type="ARBA" id="ARBA00022989"/>
    </source>
</evidence>
<feature type="domain" description="ABC transmembrane type-1" evidence="8">
    <location>
        <begin position="51"/>
        <end position="255"/>
    </location>
</feature>
<feature type="transmembrane region" description="Helical" evidence="7">
    <location>
        <begin position="130"/>
        <end position="153"/>
    </location>
</feature>
<feature type="transmembrane region" description="Helical" evidence="7">
    <location>
        <begin position="189"/>
        <end position="212"/>
    </location>
</feature>
<keyword evidence="2" id="KW-0813">Transport</keyword>
<dbReference type="PANTHER" id="PTHR30183">
    <property type="entry name" value="MOLYBDENUM TRANSPORT SYSTEM PERMEASE PROTEIN MODB"/>
    <property type="match status" value="1"/>
</dbReference>
<dbReference type="SUPFAM" id="SSF161098">
    <property type="entry name" value="MetI-like"/>
    <property type="match status" value="2"/>
</dbReference>
<organism evidence="9 10">
    <name type="scientific">Rhodovulum adriaticum</name>
    <name type="common">Rhodopseudomonas adriatica</name>
    <dbReference type="NCBI Taxonomy" id="35804"/>
    <lineage>
        <taxon>Bacteria</taxon>
        <taxon>Pseudomonadati</taxon>
        <taxon>Pseudomonadota</taxon>
        <taxon>Alphaproteobacteria</taxon>
        <taxon>Rhodobacterales</taxon>
        <taxon>Paracoccaceae</taxon>
        <taxon>Rhodovulum</taxon>
    </lineage>
</organism>
<evidence type="ECO:0000256" key="4">
    <source>
        <dbReference type="ARBA" id="ARBA00022692"/>
    </source>
</evidence>
<dbReference type="OrthoDB" id="7066776at2"/>
<dbReference type="AlphaFoldDB" id="A0A4R2NZJ8"/>
<evidence type="ECO:0000256" key="3">
    <source>
        <dbReference type="ARBA" id="ARBA00022475"/>
    </source>
</evidence>
<feature type="transmembrane region" description="Helical" evidence="7">
    <location>
        <begin position="449"/>
        <end position="472"/>
    </location>
</feature>
<gene>
    <name evidence="9" type="ORF">EV656_101660</name>
</gene>
<keyword evidence="6 7" id="KW-0472">Membrane</keyword>
<feature type="transmembrane region" description="Helical" evidence="7">
    <location>
        <begin position="492"/>
        <end position="513"/>
    </location>
</feature>
<dbReference type="InterPro" id="IPR000515">
    <property type="entry name" value="MetI-like"/>
</dbReference>
<evidence type="ECO:0000259" key="8">
    <source>
        <dbReference type="PROSITE" id="PS50928"/>
    </source>
</evidence>
<sequence>MARRAQPLGAALPLGLAAGALVLALSLGTLGAVAWRAEGGTGLSPADWAAIRFSLLQAVLSAGLSCLLAIPVARALARRRFPGRGLLITLLGAPLILPVIVGVLGLLAVFGRNGMLSAVLDPFGLGPVNIYGLHGVVLAHVFFNLPMATRLILQGWLAIPSERFRLAAALGFGPGDVARRLERPMLREVLPGAFLVTFLICITSFAVVLTLGGGPRATTVELAIYHAFRFEFDLGRAALLSLVQFGLCAAAALLALGAALPTGFSGGLDRPLARWDADSSVLRLQDAAVLSLAAGFLMVPLMLVVVRGLPGLADLPPAVWQAAGRSVAVALASAVLCVGLALPIALAATRLGGARGAALQGTGMLAIAASPLVMGTGLFILLFPVANPVALALPVTALVNAAMSLPFALRALTPAVAEAARSHGRLADSLGLRGLARLRLVTLPRLRRPLGFVLGLAAALSMGDLGVIALFADPDQATLPLQLYALMGAYRMEQAAGAALLLLVLSLGLFWIFDRGGRVNAAL</sequence>
<dbReference type="RefSeq" id="WP_132599384.1">
    <property type="nucleotide sequence ID" value="NZ_NRRP01000009.1"/>
</dbReference>
<evidence type="ECO:0000313" key="10">
    <source>
        <dbReference type="Proteomes" id="UP000295733"/>
    </source>
</evidence>
<evidence type="ECO:0000256" key="2">
    <source>
        <dbReference type="ARBA" id="ARBA00022448"/>
    </source>
</evidence>
<dbReference type="GO" id="GO:0055085">
    <property type="term" value="P:transmembrane transport"/>
    <property type="evidence" value="ECO:0007669"/>
    <property type="project" value="InterPro"/>
</dbReference>
<evidence type="ECO:0000256" key="6">
    <source>
        <dbReference type="ARBA" id="ARBA00023136"/>
    </source>
</evidence>
<proteinExistence type="predicted"/>